<dbReference type="InterPro" id="IPR003416">
    <property type="entry name" value="MgtC/SapB/SrpB/YhiD_fam"/>
</dbReference>
<proteinExistence type="inferred from homology"/>
<protein>
    <submittedName>
        <fullName evidence="9">Magnesium transport MgtC family protein</fullName>
    </submittedName>
</protein>
<evidence type="ECO:0000256" key="3">
    <source>
        <dbReference type="ARBA" id="ARBA00022475"/>
    </source>
</evidence>
<dbReference type="PRINTS" id="PR01837">
    <property type="entry name" value="MGTCSAPBPROT"/>
</dbReference>
<evidence type="ECO:0000256" key="2">
    <source>
        <dbReference type="ARBA" id="ARBA00009298"/>
    </source>
</evidence>
<evidence type="ECO:0000256" key="6">
    <source>
        <dbReference type="ARBA" id="ARBA00023136"/>
    </source>
</evidence>
<feature type="transmembrane region" description="Helical" evidence="7">
    <location>
        <begin position="112"/>
        <end position="129"/>
    </location>
</feature>
<gene>
    <name evidence="9" type="ORF">Mam01_40420</name>
</gene>
<feature type="transmembrane region" description="Helical" evidence="7">
    <location>
        <begin position="87"/>
        <end position="105"/>
    </location>
</feature>
<reference evidence="9 10" key="1">
    <citation type="submission" date="2021-01" db="EMBL/GenBank/DDBJ databases">
        <title>Whole genome shotgun sequence of Microbispora amethystogenes NBRC 101907.</title>
        <authorList>
            <person name="Komaki H."/>
            <person name="Tamura T."/>
        </authorList>
    </citation>
    <scope>NUCLEOTIDE SEQUENCE [LARGE SCALE GENOMIC DNA]</scope>
    <source>
        <strain evidence="9 10">NBRC 101907</strain>
    </source>
</reference>
<sequence length="248" mass="25545">MAGLSLVLVTPVSLAVEAVPELEQAVDLAIALVLSAAIGAEREIRQKSAGLRTHTLVGFGAALFMLVSKHGFSDILSEHIALDPSRVAAQIVSGIGFIGGGLIFVRRDAVKGLTTAAAVWLTAGVGMAAGAGLWLLAALATVGHFVVMLGLTPLAARLPRSRHTPYALTVSYIDGRGAFSRILTECGARDFAVSELSLEQPGERREARTVTVSMTVHGPGSIGDLTSALAGIDGVLTVSSQDAGARQL</sequence>
<keyword evidence="5 7" id="KW-1133">Transmembrane helix</keyword>
<evidence type="ECO:0000256" key="1">
    <source>
        <dbReference type="ARBA" id="ARBA00004651"/>
    </source>
</evidence>
<dbReference type="PANTHER" id="PTHR33778:SF1">
    <property type="entry name" value="MAGNESIUM TRANSPORTER YHID-RELATED"/>
    <property type="match status" value="1"/>
</dbReference>
<dbReference type="EMBL" id="BOOB01000028">
    <property type="protein sequence ID" value="GIH33878.1"/>
    <property type="molecule type" value="Genomic_DNA"/>
</dbReference>
<dbReference type="Proteomes" id="UP000651728">
    <property type="component" value="Unassembled WGS sequence"/>
</dbReference>
<organism evidence="9 10">
    <name type="scientific">Microbispora amethystogenes</name>
    <dbReference type="NCBI Taxonomy" id="1427754"/>
    <lineage>
        <taxon>Bacteria</taxon>
        <taxon>Bacillati</taxon>
        <taxon>Actinomycetota</taxon>
        <taxon>Actinomycetes</taxon>
        <taxon>Streptosporangiales</taxon>
        <taxon>Streptosporangiaceae</taxon>
        <taxon>Microbispora</taxon>
    </lineage>
</organism>
<evidence type="ECO:0000313" key="9">
    <source>
        <dbReference type="EMBL" id="GIH33878.1"/>
    </source>
</evidence>
<dbReference type="Pfam" id="PF02308">
    <property type="entry name" value="MgtC"/>
    <property type="match status" value="1"/>
</dbReference>
<evidence type="ECO:0000313" key="10">
    <source>
        <dbReference type="Proteomes" id="UP000651728"/>
    </source>
</evidence>
<keyword evidence="10" id="KW-1185">Reference proteome</keyword>
<feature type="transmembrane region" description="Helical" evidence="7">
    <location>
        <begin position="49"/>
        <end position="67"/>
    </location>
</feature>
<comment type="subcellular location">
    <subcellularLocation>
        <location evidence="1">Cell membrane</location>
        <topology evidence="1">Multi-pass membrane protein</topology>
    </subcellularLocation>
</comment>
<feature type="domain" description="MgtC/SapB/SrpB/YhiD N-terminal" evidence="8">
    <location>
        <begin position="28"/>
        <end position="155"/>
    </location>
</feature>
<keyword evidence="4 7" id="KW-0812">Transmembrane</keyword>
<accession>A0ABQ4FGF9</accession>
<evidence type="ECO:0000256" key="7">
    <source>
        <dbReference type="SAM" id="Phobius"/>
    </source>
</evidence>
<keyword evidence="6 7" id="KW-0472">Membrane</keyword>
<name>A0ABQ4FGF9_9ACTN</name>
<evidence type="ECO:0000256" key="4">
    <source>
        <dbReference type="ARBA" id="ARBA00022692"/>
    </source>
</evidence>
<evidence type="ECO:0000259" key="8">
    <source>
        <dbReference type="Pfam" id="PF02308"/>
    </source>
</evidence>
<comment type="similarity">
    <text evidence="2">Belongs to the MgtC/SapB family.</text>
</comment>
<evidence type="ECO:0000256" key="5">
    <source>
        <dbReference type="ARBA" id="ARBA00022989"/>
    </source>
</evidence>
<keyword evidence="3" id="KW-1003">Cell membrane</keyword>
<dbReference type="InterPro" id="IPR049177">
    <property type="entry name" value="MgtC_SapB_SrpB_YhiD_N"/>
</dbReference>
<dbReference type="PANTHER" id="PTHR33778">
    <property type="entry name" value="PROTEIN MGTC"/>
    <property type="match status" value="1"/>
</dbReference>
<comment type="caution">
    <text evidence="9">The sequence shown here is derived from an EMBL/GenBank/DDBJ whole genome shotgun (WGS) entry which is preliminary data.</text>
</comment>